<reference evidence="15" key="1">
    <citation type="submission" date="2022-01" db="EMBL/GenBank/DDBJ databases">
        <authorList>
            <person name="King R."/>
        </authorList>
    </citation>
    <scope>NUCLEOTIDE SEQUENCE</scope>
</reference>
<dbReference type="PRINTS" id="PR00722">
    <property type="entry name" value="CHYMOTRYPSIN"/>
</dbReference>
<dbReference type="PANTHER" id="PTHR24256">
    <property type="entry name" value="TRYPTASE-RELATED"/>
    <property type="match status" value="1"/>
</dbReference>
<evidence type="ECO:0000256" key="2">
    <source>
        <dbReference type="ARBA" id="ARBA00022723"/>
    </source>
</evidence>
<evidence type="ECO:0000259" key="13">
    <source>
        <dbReference type="PROSITE" id="PS50240"/>
    </source>
</evidence>
<sequence>MMWTLSKLLMCVCIWKITQCQGQGWVIKDHGCRTPDRDIGDCRPIMQCEPITNFMRTLLKRPLTKEVISYLNSHTCSYESSQVWVCCPPGPISFREKGDSDYANAEPPDVSQHRNYHLLPEECGYLDAGDRIRGGVNAKLNEFPWMALLSYKTERGPDFRCGGTIINERYILTAGHCLHNLNYPLLGVRVGEYNIQTKIDCELTRKNEQKCSEPVQDLVIEEILVHPGFNGTVIQNDIGLLRVSRMNLTVANVRPVCLPVDTARGTDLNGKQIIVTGWGADATGHTSMILQKVELPIVDLTECQNIYKAENRAKISIKQLCAGGRNRKDSCRGDSGGPMQTAAYINGDTRYVQQGVVSFGPAYCGLEGYPGVYTRVEFYMDWVLDIMKP</sequence>
<dbReference type="SMART" id="SM00020">
    <property type="entry name" value="Tryp_SPc"/>
    <property type="match status" value="1"/>
</dbReference>
<dbReference type="InterPro" id="IPR018114">
    <property type="entry name" value="TRYPSIN_HIS"/>
</dbReference>
<dbReference type="Pfam" id="PF00089">
    <property type="entry name" value="Trypsin"/>
    <property type="match status" value="1"/>
</dbReference>
<dbReference type="FunFam" id="2.40.10.10:FF:000028">
    <property type="entry name" value="Serine protease easter"/>
    <property type="match status" value="1"/>
</dbReference>
<keyword evidence="2" id="KW-0479">Metal-binding</keyword>
<dbReference type="GO" id="GO:0046872">
    <property type="term" value="F:metal ion binding"/>
    <property type="evidence" value="ECO:0007669"/>
    <property type="project" value="UniProtKB-KW"/>
</dbReference>
<keyword evidence="8" id="KW-1015">Disulfide bond</keyword>
<name>A0A9P0DH37_PHACE</name>
<evidence type="ECO:0000256" key="7">
    <source>
        <dbReference type="ARBA" id="ARBA00023145"/>
    </source>
</evidence>
<evidence type="ECO:0000313" key="15">
    <source>
        <dbReference type="EMBL" id="CAH1116597.1"/>
    </source>
</evidence>
<dbReference type="PROSITE" id="PS51888">
    <property type="entry name" value="CLIP"/>
    <property type="match status" value="1"/>
</dbReference>
<keyword evidence="7" id="KW-0865">Zymogen</keyword>
<dbReference type="GO" id="GO:0006508">
    <property type="term" value="P:proteolysis"/>
    <property type="evidence" value="ECO:0007669"/>
    <property type="project" value="UniProtKB-KW"/>
</dbReference>
<dbReference type="InterPro" id="IPR001254">
    <property type="entry name" value="Trypsin_dom"/>
</dbReference>
<dbReference type="InterPro" id="IPR009003">
    <property type="entry name" value="Peptidase_S1_PA"/>
</dbReference>
<dbReference type="AlphaFoldDB" id="A0A9P0DH37"/>
<reference evidence="15" key="2">
    <citation type="submission" date="2022-10" db="EMBL/GenBank/DDBJ databases">
        <authorList>
            <consortium name="ENA_rothamsted_submissions"/>
            <consortium name="culmorum"/>
            <person name="King R."/>
        </authorList>
    </citation>
    <scope>NUCLEOTIDE SEQUENCE</scope>
</reference>
<dbReference type="GO" id="GO:0005576">
    <property type="term" value="C:extracellular region"/>
    <property type="evidence" value="ECO:0007669"/>
    <property type="project" value="UniProtKB-SubCell"/>
</dbReference>
<evidence type="ECO:0000313" key="16">
    <source>
        <dbReference type="Proteomes" id="UP001153737"/>
    </source>
</evidence>
<keyword evidence="4 11" id="KW-0378">Hydrolase</keyword>
<comment type="similarity">
    <text evidence="10 12">Belongs to the peptidase S1 family. CLIP subfamily.</text>
</comment>
<keyword evidence="6" id="KW-0106">Calcium</keyword>
<dbReference type="Gene3D" id="2.40.10.10">
    <property type="entry name" value="Trypsin-like serine proteases"/>
    <property type="match status" value="2"/>
</dbReference>
<feature type="domain" description="Clip" evidence="14">
    <location>
        <begin position="31"/>
        <end position="87"/>
    </location>
</feature>
<gene>
    <name evidence="15" type="ORF">PHAECO_LOCUS916</name>
</gene>
<evidence type="ECO:0000256" key="5">
    <source>
        <dbReference type="ARBA" id="ARBA00022825"/>
    </source>
</evidence>
<evidence type="ECO:0000256" key="6">
    <source>
        <dbReference type="ARBA" id="ARBA00022837"/>
    </source>
</evidence>
<keyword evidence="1 11" id="KW-0645">Protease</keyword>
<dbReference type="SMART" id="SM00680">
    <property type="entry name" value="CLIP"/>
    <property type="match status" value="1"/>
</dbReference>
<organism evidence="15 16">
    <name type="scientific">Phaedon cochleariae</name>
    <name type="common">Mustard beetle</name>
    <dbReference type="NCBI Taxonomy" id="80249"/>
    <lineage>
        <taxon>Eukaryota</taxon>
        <taxon>Metazoa</taxon>
        <taxon>Ecdysozoa</taxon>
        <taxon>Arthropoda</taxon>
        <taxon>Hexapoda</taxon>
        <taxon>Insecta</taxon>
        <taxon>Pterygota</taxon>
        <taxon>Neoptera</taxon>
        <taxon>Endopterygota</taxon>
        <taxon>Coleoptera</taxon>
        <taxon>Polyphaga</taxon>
        <taxon>Cucujiformia</taxon>
        <taxon>Chrysomeloidea</taxon>
        <taxon>Chrysomelidae</taxon>
        <taxon>Chrysomelinae</taxon>
        <taxon>Chrysomelini</taxon>
        <taxon>Phaedon</taxon>
    </lineage>
</organism>
<comment type="domain">
    <text evidence="12">The clip domain consists of 35-55 residues which are 'knitted' together usually by 3 conserved disulfide bonds forming a clip-like compact structure.</text>
</comment>
<dbReference type="EC" id="3.4.21.-" evidence="11"/>
<dbReference type="InterPro" id="IPR033116">
    <property type="entry name" value="TRYPSIN_SER"/>
</dbReference>
<evidence type="ECO:0000256" key="1">
    <source>
        <dbReference type="ARBA" id="ARBA00022670"/>
    </source>
</evidence>
<keyword evidence="5 11" id="KW-0720">Serine protease</keyword>
<dbReference type="GO" id="GO:0004252">
    <property type="term" value="F:serine-type endopeptidase activity"/>
    <property type="evidence" value="ECO:0007669"/>
    <property type="project" value="UniProtKB-UniRule"/>
</dbReference>
<feature type="chain" id="PRO_5040540754" description="CLIP domain-containing serine protease" evidence="12">
    <location>
        <begin position="23"/>
        <end position="389"/>
    </location>
</feature>
<feature type="domain" description="Peptidase S1" evidence="13">
    <location>
        <begin position="132"/>
        <end position="388"/>
    </location>
</feature>
<dbReference type="GO" id="GO:0051604">
    <property type="term" value="P:protein maturation"/>
    <property type="evidence" value="ECO:0007669"/>
    <property type="project" value="UniProtKB-ARBA"/>
</dbReference>
<dbReference type="InterPro" id="IPR043504">
    <property type="entry name" value="Peptidase_S1_PA_chymotrypsin"/>
</dbReference>
<dbReference type="FunFam" id="2.40.10.10:FF:000078">
    <property type="entry name" value="Serine protease H137"/>
    <property type="match status" value="1"/>
</dbReference>
<evidence type="ECO:0000256" key="12">
    <source>
        <dbReference type="RuleBase" id="RU366078"/>
    </source>
</evidence>
<evidence type="ECO:0000256" key="10">
    <source>
        <dbReference type="ARBA" id="ARBA00024195"/>
    </source>
</evidence>
<evidence type="ECO:0000259" key="14">
    <source>
        <dbReference type="PROSITE" id="PS51888"/>
    </source>
</evidence>
<dbReference type="PROSITE" id="PS00135">
    <property type="entry name" value="TRYPSIN_SER"/>
    <property type="match status" value="1"/>
</dbReference>
<dbReference type="Proteomes" id="UP001153737">
    <property type="component" value="Chromosome 1"/>
</dbReference>
<dbReference type="OrthoDB" id="547031at2759"/>
<evidence type="ECO:0000256" key="8">
    <source>
        <dbReference type="ARBA" id="ARBA00023157"/>
    </source>
</evidence>
<dbReference type="InterPro" id="IPR022700">
    <property type="entry name" value="CLIP"/>
</dbReference>
<keyword evidence="12" id="KW-0964">Secreted</keyword>
<keyword evidence="9" id="KW-0325">Glycoprotein</keyword>
<evidence type="ECO:0000256" key="11">
    <source>
        <dbReference type="RuleBase" id="RU363034"/>
    </source>
</evidence>
<protein>
    <recommendedName>
        <fullName evidence="12">CLIP domain-containing serine protease</fullName>
        <ecNumber evidence="11">3.4.21.-</ecNumber>
    </recommendedName>
</protein>
<dbReference type="InterPro" id="IPR051487">
    <property type="entry name" value="Ser/Thr_Proteases_Immune/Dev"/>
</dbReference>
<evidence type="ECO:0000256" key="9">
    <source>
        <dbReference type="ARBA" id="ARBA00023180"/>
    </source>
</evidence>
<dbReference type="Gene3D" id="3.30.1640.30">
    <property type="match status" value="1"/>
</dbReference>
<dbReference type="InterPro" id="IPR001314">
    <property type="entry name" value="Peptidase_S1A"/>
</dbReference>
<dbReference type="SUPFAM" id="SSF50494">
    <property type="entry name" value="Trypsin-like serine proteases"/>
    <property type="match status" value="1"/>
</dbReference>
<proteinExistence type="inferred from homology"/>
<dbReference type="EMBL" id="OU896707">
    <property type="protein sequence ID" value="CAH1116597.1"/>
    <property type="molecule type" value="Genomic_DNA"/>
</dbReference>
<comment type="subcellular location">
    <subcellularLocation>
        <location evidence="12">Secreted</location>
    </subcellularLocation>
</comment>
<evidence type="ECO:0000256" key="4">
    <source>
        <dbReference type="ARBA" id="ARBA00022801"/>
    </source>
</evidence>
<accession>A0A9P0DH37</accession>
<evidence type="ECO:0000256" key="3">
    <source>
        <dbReference type="ARBA" id="ARBA00022729"/>
    </source>
</evidence>
<keyword evidence="16" id="KW-1185">Reference proteome</keyword>
<dbReference type="InterPro" id="IPR038565">
    <property type="entry name" value="CLIP_sf"/>
</dbReference>
<dbReference type="PROSITE" id="PS50240">
    <property type="entry name" value="TRYPSIN_DOM"/>
    <property type="match status" value="1"/>
</dbReference>
<dbReference type="PROSITE" id="PS00134">
    <property type="entry name" value="TRYPSIN_HIS"/>
    <property type="match status" value="1"/>
</dbReference>
<feature type="signal peptide" evidence="12">
    <location>
        <begin position="1"/>
        <end position="22"/>
    </location>
</feature>
<dbReference type="CDD" id="cd00190">
    <property type="entry name" value="Tryp_SPc"/>
    <property type="match status" value="1"/>
</dbReference>
<keyword evidence="3 12" id="KW-0732">Signal</keyword>
<dbReference type="Pfam" id="PF12032">
    <property type="entry name" value="CLIP"/>
    <property type="match status" value="1"/>
</dbReference>